<comment type="caution">
    <text evidence="2">The sequence shown here is derived from an EMBL/GenBank/DDBJ whole genome shotgun (WGS) entry which is preliminary data.</text>
</comment>
<protein>
    <submittedName>
        <fullName evidence="2">Uncharacterized protein</fullName>
    </submittedName>
</protein>
<sequence>MSQYQQDELARLFAHNMSLNQTLPQSTPDKQFLGHTTQPIYYSSQHYTPMSYMHVSAAPEQQQAAAPRADSPLSGSPLDSNSNNMTPIHLASMLRNHDIDPTSLSHSQVKLFTNADYEQRLRLLELWRISPPRSSHQWQQETSMAHEEQLAALRYEERMRAQVDDAQAEPYMESGYAHSVHSEPGYASCSGGLWRSQVEQHDRSKEMEDAHASWAQARNFEQLQAMNAQIEQQRGFASHDVSSYDDDMELVFYHGASIGGNDCDSIFRRMGVRKDHNVTFTCTSSRGDHTLLLLRNLSSSLAIGFATQLLLDLFSLFLGEVSVFNVCPSLLALTQTASILLGLFPLLQLQVLALLCIHEVKDAIISIGILAKTDCTSQETRMRDHRNDLFFARVQVAEARLAASDGCVVYSCRRLTSSSTSRNKVIGRRWRKIVLQVNFHCLVDRRLVDV</sequence>
<keyword evidence="3" id="KW-1185">Reference proteome</keyword>
<evidence type="ECO:0000256" key="1">
    <source>
        <dbReference type="SAM" id="MobiDB-lite"/>
    </source>
</evidence>
<evidence type="ECO:0000313" key="2">
    <source>
        <dbReference type="EMBL" id="KAG9991629.1"/>
    </source>
</evidence>
<name>A0A9P8K0H7_AURME</name>
<dbReference type="AlphaFoldDB" id="A0A9P8K0H7"/>
<dbReference type="EMBL" id="JAHFXS010000001">
    <property type="protein sequence ID" value="KAG9991629.1"/>
    <property type="molecule type" value="Genomic_DNA"/>
</dbReference>
<evidence type="ECO:0000313" key="3">
    <source>
        <dbReference type="Proteomes" id="UP000729357"/>
    </source>
</evidence>
<proteinExistence type="predicted"/>
<reference evidence="2" key="2">
    <citation type="submission" date="2021-08" db="EMBL/GenBank/DDBJ databases">
        <authorList>
            <person name="Gostincar C."/>
            <person name="Sun X."/>
            <person name="Song Z."/>
            <person name="Gunde-Cimerman N."/>
        </authorList>
    </citation>
    <scope>NUCLEOTIDE SEQUENCE</scope>
    <source>
        <strain evidence="2">EXF-9298</strain>
    </source>
</reference>
<organism evidence="2 3">
    <name type="scientific">Aureobasidium melanogenum</name>
    <name type="common">Aureobasidium pullulans var. melanogenum</name>
    <dbReference type="NCBI Taxonomy" id="46634"/>
    <lineage>
        <taxon>Eukaryota</taxon>
        <taxon>Fungi</taxon>
        <taxon>Dikarya</taxon>
        <taxon>Ascomycota</taxon>
        <taxon>Pezizomycotina</taxon>
        <taxon>Dothideomycetes</taxon>
        <taxon>Dothideomycetidae</taxon>
        <taxon>Dothideales</taxon>
        <taxon>Saccotheciaceae</taxon>
        <taxon>Aureobasidium</taxon>
    </lineage>
</organism>
<accession>A0A9P8K0H7</accession>
<feature type="region of interest" description="Disordered" evidence="1">
    <location>
        <begin position="58"/>
        <end position="81"/>
    </location>
</feature>
<reference evidence="2" key="1">
    <citation type="journal article" date="2021" name="J Fungi (Basel)">
        <title>Virulence traits and population genomics of the black yeast Aureobasidium melanogenum.</title>
        <authorList>
            <person name="Cernosa A."/>
            <person name="Sun X."/>
            <person name="Gostincar C."/>
            <person name="Fang C."/>
            <person name="Gunde-Cimerman N."/>
            <person name="Song Z."/>
        </authorList>
    </citation>
    <scope>NUCLEOTIDE SEQUENCE</scope>
    <source>
        <strain evidence="2">EXF-9298</strain>
    </source>
</reference>
<dbReference type="Proteomes" id="UP000729357">
    <property type="component" value="Unassembled WGS sequence"/>
</dbReference>
<feature type="compositionally biased region" description="Low complexity" evidence="1">
    <location>
        <begin position="58"/>
        <end position="69"/>
    </location>
</feature>
<gene>
    <name evidence="2" type="ORF">KCU98_g218</name>
</gene>
<feature type="non-terminal residue" evidence="2">
    <location>
        <position position="450"/>
    </location>
</feature>